<dbReference type="EMBL" id="SNRY01002929">
    <property type="protein sequence ID" value="KAA6322905.1"/>
    <property type="molecule type" value="Genomic_DNA"/>
</dbReference>
<evidence type="ECO:0000256" key="3">
    <source>
        <dbReference type="ARBA" id="ARBA00022801"/>
    </source>
</evidence>
<feature type="non-terminal residue" evidence="4">
    <location>
        <position position="1"/>
    </location>
</feature>
<dbReference type="GO" id="GO:0006508">
    <property type="term" value="P:proteolysis"/>
    <property type="evidence" value="ECO:0007669"/>
    <property type="project" value="UniProtKB-KW"/>
</dbReference>
<proteinExistence type="predicted"/>
<name>A0A5J4QNL3_9ZZZZ</name>
<reference evidence="4" key="1">
    <citation type="submission" date="2019-03" db="EMBL/GenBank/DDBJ databases">
        <title>Single cell metagenomics reveals metabolic interactions within the superorganism composed of flagellate Streblomastix strix and complex community of Bacteroidetes bacteria on its surface.</title>
        <authorList>
            <person name="Treitli S.C."/>
            <person name="Kolisko M."/>
            <person name="Husnik F."/>
            <person name="Keeling P."/>
            <person name="Hampl V."/>
        </authorList>
    </citation>
    <scope>NUCLEOTIDE SEQUENCE</scope>
    <source>
        <strain evidence="4">STM</strain>
    </source>
</reference>
<dbReference type="EC" id="3.4.14.-" evidence="4"/>
<dbReference type="AlphaFoldDB" id="A0A5J4QNL3"/>
<gene>
    <name evidence="4" type="ORF">EZS27_027600</name>
</gene>
<dbReference type="InterPro" id="IPR019500">
    <property type="entry name" value="Pep_S46"/>
</dbReference>
<evidence type="ECO:0000256" key="1">
    <source>
        <dbReference type="ARBA" id="ARBA00022670"/>
    </source>
</evidence>
<keyword evidence="3 4" id="KW-0378">Hydrolase</keyword>
<dbReference type="GO" id="GO:0008239">
    <property type="term" value="F:dipeptidyl-peptidase activity"/>
    <property type="evidence" value="ECO:0007669"/>
    <property type="project" value="InterPro"/>
</dbReference>
<organism evidence="4">
    <name type="scientific">termite gut metagenome</name>
    <dbReference type="NCBI Taxonomy" id="433724"/>
    <lineage>
        <taxon>unclassified sequences</taxon>
        <taxon>metagenomes</taxon>
        <taxon>organismal metagenomes</taxon>
    </lineage>
</organism>
<dbReference type="Pfam" id="PF10459">
    <property type="entry name" value="Peptidase_S46"/>
    <property type="match status" value="1"/>
</dbReference>
<evidence type="ECO:0000313" key="4">
    <source>
        <dbReference type="EMBL" id="KAA6322905.1"/>
    </source>
</evidence>
<dbReference type="GO" id="GO:0070009">
    <property type="term" value="F:serine-type aminopeptidase activity"/>
    <property type="evidence" value="ECO:0007669"/>
    <property type="project" value="InterPro"/>
</dbReference>
<keyword evidence="2" id="KW-0732">Signal</keyword>
<dbReference type="PANTHER" id="PTHR38469:SF1">
    <property type="entry name" value="PERIPLASMIC PEPTIDASE SUBFAMILY S1B"/>
    <property type="match status" value="1"/>
</dbReference>
<evidence type="ECO:0000256" key="2">
    <source>
        <dbReference type="ARBA" id="ARBA00022729"/>
    </source>
</evidence>
<accession>A0A5J4QNL3</accession>
<comment type="caution">
    <text evidence="4">The sequence shown here is derived from an EMBL/GenBank/DDBJ whole genome shotgun (WGS) entry which is preliminary data.</text>
</comment>
<protein>
    <submittedName>
        <fullName evidence="4">Dipeptidyl-peptidase 7</fullName>
        <ecNumber evidence="4">3.4.14.-</ecNumber>
    </submittedName>
</protein>
<keyword evidence="1" id="KW-0645">Protease</keyword>
<sequence length="46" mass="5412">WESLSGDIKFDDNLQRCINLDIRYMLFILEKLGNCGHLIEEMRIVG</sequence>
<dbReference type="PANTHER" id="PTHR38469">
    <property type="entry name" value="PERIPLASMIC PEPTIDASE SUBFAMILY S1B"/>
    <property type="match status" value="1"/>
</dbReference>